<reference evidence="2" key="2">
    <citation type="submission" date="2015-06" db="UniProtKB">
        <authorList>
            <consortium name="EnsemblPlants"/>
        </authorList>
    </citation>
    <scope>IDENTIFICATION</scope>
    <source>
        <strain evidence="2">DM1-3 516 R44</strain>
    </source>
</reference>
<sequence>MNKRRANARRMESDNVNEEAPQANQAPINPSVMPDVEVRDSLGYEKQVKDEIKGGVTAQTNRDVVTHVNPNVKSVASNVRDFSRMNPLKFYGSKVEEDPQRFTDILYKVLSIMCVSSEQKEALAAYQQNDVAQVWYDQWKGERLVGAGLVEWEVLNQHFLIDSFP</sequence>
<reference evidence="3" key="1">
    <citation type="journal article" date="2011" name="Nature">
        <title>Genome sequence and analysis of the tuber crop potato.</title>
        <authorList>
            <consortium name="The Potato Genome Sequencing Consortium"/>
        </authorList>
    </citation>
    <scope>NUCLEOTIDE SEQUENCE [LARGE SCALE GENOMIC DNA]</scope>
    <source>
        <strain evidence="3">cv. DM1-3 516 R44</strain>
    </source>
</reference>
<organism evidence="2 3">
    <name type="scientific">Solanum tuberosum</name>
    <name type="common">Potato</name>
    <dbReference type="NCBI Taxonomy" id="4113"/>
    <lineage>
        <taxon>Eukaryota</taxon>
        <taxon>Viridiplantae</taxon>
        <taxon>Streptophyta</taxon>
        <taxon>Embryophyta</taxon>
        <taxon>Tracheophyta</taxon>
        <taxon>Spermatophyta</taxon>
        <taxon>Magnoliopsida</taxon>
        <taxon>eudicotyledons</taxon>
        <taxon>Gunneridae</taxon>
        <taxon>Pentapetalae</taxon>
        <taxon>asterids</taxon>
        <taxon>lamiids</taxon>
        <taxon>Solanales</taxon>
        <taxon>Solanaceae</taxon>
        <taxon>Solanoideae</taxon>
        <taxon>Solaneae</taxon>
        <taxon>Solanum</taxon>
    </lineage>
</organism>
<keyword evidence="3" id="KW-1185">Reference proteome</keyword>
<dbReference type="EnsemblPlants" id="PGSC0003DMT400088195">
    <property type="protein sequence ID" value="PGSC0003DMT400088195"/>
    <property type="gene ID" value="PGSC0003DMG400037766"/>
</dbReference>
<feature type="region of interest" description="Disordered" evidence="1">
    <location>
        <begin position="1"/>
        <end position="33"/>
    </location>
</feature>
<dbReference type="PaxDb" id="4113-PGSC0003DMT400088195"/>
<name>M1DFF4_SOLTU</name>
<accession>M1DFF4</accession>
<evidence type="ECO:0000313" key="2">
    <source>
        <dbReference type="EnsemblPlants" id="PGSC0003DMT400088195"/>
    </source>
</evidence>
<evidence type="ECO:0000256" key="1">
    <source>
        <dbReference type="SAM" id="MobiDB-lite"/>
    </source>
</evidence>
<dbReference type="Gramene" id="PGSC0003DMT400088195">
    <property type="protein sequence ID" value="PGSC0003DMT400088195"/>
    <property type="gene ID" value="PGSC0003DMG400037766"/>
</dbReference>
<evidence type="ECO:0000313" key="3">
    <source>
        <dbReference type="Proteomes" id="UP000011115"/>
    </source>
</evidence>
<dbReference type="Proteomes" id="UP000011115">
    <property type="component" value="Unassembled WGS sequence"/>
</dbReference>
<dbReference type="AlphaFoldDB" id="M1DFF4"/>
<dbReference type="HOGENOM" id="CLU_134717_3_0_1"/>
<protein>
    <submittedName>
        <fullName evidence="2">Gag-pol protein</fullName>
    </submittedName>
</protein>
<dbReference type="InParanoid" id="M1DFF4"/>
<proteinExistence type="predicted"/>